<gene>
    <name evidence="3" type="ORF">CAL25_15455</name>
</gene>
<name>A0A261TIG3_9BORD</name>
<evidence type="ECO:0000313" key="4">
    <source>
        <dbReference type="Proteomes" id="UP000216913"/>
    </source>
</evidence>
<dbReference type="Pfam" id="PF13503">
    <property type="entry name" value="DUF4123"/>
    <property type="match status" value="1"/>
</dbReference>
<feature type="region of interest" description="Disordered" evidence="1">
    <location>
        <begin position="311"/>
        <end position="331"/>
    </location>
</feature>
<dbReference type="Proteomes" id="UP000216913">
    <property type="component" value="Unassembled WGS sequence"/>
</dbReference>
<keyword evidence="4" id="KW-1185">Reference proteome</keyword>
<protein>
    <recommendedName>
        <fullName evidence="2">DUF4123 domain-containing protein</fullName>
    </recommendedName>
</protein>
<dbReference type="EMBL" id="NEVP01000009">
    <property type="protein sequence ID" value="OZI49017.1"/>
    <property type="molecule type" value="Genomic_DNA"/>
</dbReference>
<dbReference type="InterPro" id="IPR025391">
    <property type="entry name" value="DUF4123"/>
</dbReference>
<sequence>MTASWQAGLIELFDQLPHHRGPYGEAARAFVVVDFRGHPDLLAQLSRAEDLSFGSVWARTGLDIYGDVAPMLIEVDGASQGVLRGPRYDDFSTVLVRVLEALHERAGGRYAMTGFVSTSPLEALIGHFGHFCDYALPDGQEFFLHWYDSRILHRALQVWDASQRGDFLAPMIALHYPLRDGTVARLPGGARRPAAHEEIQRLTPEQHQLFFDLDYPDKLAVQLRRLYPGLLPGNPDQDALVPRVQTQLERARAYGVRGDQDTFDYVACGVSISPVFDEHPLIQAGLRSYRPGLEGGLSAALAHVPDSVWDTLPRTDAGRDEAERAPRLSVN</sequence>
<reference evidence="3 4" key="1">
    <citation type="submission" date="2017-05" db="EMBL/GenBank/DDBJ databases">
        <title>Complete and WGS of Bordetella genogroups.</title>
        <authorList>
            <person name="Spilker T."/>
            <person name="LiPuma J."/>
        </authorList>
    </citation>
    <scope>NUCLEOTIDE SEQUENCE [LARGE SCALE GENOMIC DNA]</scope>
    <source>
        <strain evidence="3 4">AU10456</strain>
    </source>
</reference>
<feature type="compositionally biased region" description="Basic and acidic residues" evidence="1">
    <location>
        <begin position="316"/>
        <end position="331"/>
    </location>
</feature>
<comment type="caution">
    <text evidence="3">The sequence shown here is derived from an EMBL/GenBank/DDBJ whole genome shotgun (WGS) entry which is preliminary data.</text>
</comment>
<accession>A0A261TIG3</accession>
<dbReference type="AlphaFoldDB" id="A0A261TIG3"/>
<evidence type="ECO:0000313" key="3">
    <source>
        <dbReference type="EMBL" id="OZI49017.1"/>
    </source>
</evidence>
<feature type="domain" description="DUF4123" evidence="2">
    <location>
        <begin position="30"/>
        <end position="164"/>
    </location>
</feature>
<evidence type="ECO:0000259" key="2">
    <source>
        <dbReference type="Pfam" id="PF13503"/>
    </source>
</evidence>
<dbReference type="RefSeq" id="WP_094801456.1">
    <property type="nucleotide sequence ID" value="NZ_NEVP01000009.1"/>
</dbReference>
<evidence type="ECO:0000256" key="1">
    <source>
        <dbReference type="SAM" id="MobiDB-lite"/>
    </source>
</evidence>
<dbReference type="OrthoDB" id="9007575at2"/>
<proteinExistence type="predicted"/>
<organism evidence="3 4">
    <name type="scientific">Bordetella genomosp. 5</name>
    <dbReference type="NCBI Taxonomy" id="1395608"/>
    <lineage>
        <taxon>Bacteria</taxon>
        <taxon>Pseudomonadati</taxon>
        <taxon>Pseudomonadota</taxon>
        <taxon>Betaproteobacteria</taxon>
        <taxon>Burkholderiales</taxon>
        <taxon>Alcaligenaceae</taxon>
        <taxon>Bordetella</taxon>
    </lineage>
</organism>